<name>A0AAE0KV82_9CHLO</name>
<reference evidence="1 2" key="1">
    <citation type="journal article" date="2015" name="Genome Biol. Evol.">
        <title>Comparative Genomics of a Bacterivorous Green Alga Reveals Evolutionary Causalities and Consequences of Phago-Mixotrophic Mode of Nutrition.</title>
        <authorList>
            <person name="Burns J.A."/>
            <person name="Paasch A."/>
            <person name="Narechania A."/>
            <person name="Kim E."/>
        </authorList>
    </citation>
    <scope>NUCLEOTIDE SEQUENCE [LARGE SCALE GENOMIC DNA]</scope>
    <source>
        <strain evidence="1 2">PLY_AMNH</strain>
    </source>
</reference>
<dbReference type="Proteomes" id="UP001190700">
    <property type="component" value="Unassembled WGS sequence"/>
</dbReference>
<dbReference type="EMBL" id="LGRX02016546">
    <property type="protein sequence ID" value="KAK3261947.1"/>
    <property type="molecule type" value="Genomic_DNA"/>
</dbReference>
<protein>
    <submittedName>
        <fullName evidence="1">Uncharacterized protein</fullName>
    </submittedName>
</protein>
<sequence length="823" mass="93375">MEVYGARVPTPVYKEAEMVGEAVHTFLGDLDRGGIDEVVRGEGQKYGGEGCWSKTEEELEEKLLREEFFSGQGGRLRDVLKDVKRKAVMLKFEKGVTAVWDVWASEIVKKLVRTPEATVERYRCSLGQLVRIFEAVRADLPWKDRAKVRRHIKLAAKKVHNFTLKGVYPPKLPPADAWKSYGVRKVTEEMLKDLHIPKVVENFVRRRTMSVMSSAVKLRDFFCNFKELTLRKERSPCFCHMASEELPRVGGHVCARTTQPRSGPLAVLNRNLKDTPVTKVNFGESMEKAFTEYAVQFAGAEARVQNAVVLQLLPVTLTADECEMCMWHTVTCTSRVPQHWVELRDENMKLIFRVTFERFNRLLLRLVVWGELEDNSDLLGLCTAVARRMLFWVERITRDYWITPYPDQDVLGEVLSLTGEMLGTPFDMNANAVAFFTPYPEESIFGAGVDTYSHWWCTMGLANPIYTVDRILQTLEHAVSSAKMAKYDEDFRRTRWQTHGMKEMPKKLRELKDKLKGTAALRWKQKAKLEKTLEKFCAGTARLYLDRNAVVGALICQQRYFDLLVNERESSAALFEEVEMTATELVRDLEKKFNRAMLGTVAKFVKTGVFGATYALLKDKDEELQKYRPVQPNNRAPLAPLQNVAGSAIEFVVQEAGNRMTLGGTQRLKHVVEEFDAVSAAACGVYAFSLDVKDQFSNLEHKVAEKATHAMTAVAFDNAGETSLLVTVRGAKGVQCPGTASWVWPYGEQEFTMSLGTDNTFIHFWRQADDAIALVWTLTGTEREWKRLRGTLRGYRDDCYAEGMRVLMTGVTGSDDGLPEAVE</sequence>
<gene>
    <name evidence="1" type="ORF">CYMTET_29172</name>
</gene>
<comment type="caution">
    <text evidence="1">The sequence shown here is derived from an EMBL/GenBank/DDBJ whole genome shotgun (WGS) entry which is preliminary data.</text>
</comment>
<evidence type="ECO:0000313" key="1">
    <source>
        <dbReference type="EMBL" id="KAK3261947.1"/>
    </source>
</evidence>
<proteinExistence type="predicted"/>
<evidence type="ECO:0000313" key="2">
    <source>
        <dbReference type="Proteomes" id="UP001190700"/>
    </source>
</evidence>
<organism evidence="1 2">
    <name type="scientific">Cymbomonas tetramitiformis</name>
    <dbReference type="NCBI Taxonomy" id="36881"/>
    <lineage>
        <taxon>Eukaryota</taxon>
        <taxon>Viridiplantae</taxon>
        <taxon>Chlorophyta</taxon>
        <taxon>Pyramimonadophyceae</taxon>
        <taxon>Pyramimonadales</taxon>
        <taxon>Pyramimonadaceae</taxon>
        <taxon>Cymbomonas</taxon>
    </lineage>
</organism>
<dbReference type="AlphaFoldDB" id="A0AAE0KV82"/>
<accession>A0AAE0KV82</accession>
<keyword evidence="2" id="KW-1185">Reference proteome</keyword>